<evidence type="ECO:0000256" key="3">
    <source>
        <dbReference type="ARBA" id="ARBA00022989"/>
    </source>
</evidence>
<gene>
    <name evidence="8" type="ORF">BN946_scf184847.g21</name>
</gene>
<feature type="transmembrane region" description="Helical" evidence="6">
    <location>
        <begin position="229"/>
        <end position="249"/>
    </location>
</feature>
<dbReference type="Proteomes" id="UP000029665">
    <property type="component" value="Unassembled WGS sequence"/>
</dbReference>
<evidence type="ECO:0000256" key="5">
    <source>
        <dbReference type="SAM" id="MobiDB-lite"/>
    </source>
</evidence>
<dbReference type="OMA" id="FAQHKIF"/>
<feature type="region of interest" description="Disordered" evidence="5">
    <location>
        <begin position="339"/>
        <end position="361"/>
    </location>
</feature>
<reference evidence="8" key="1">
    <citation type="submission" date="2014-01" db="EMBL/GenBank/DDBJ databases">
        <title>The genome of the white-rot fungus Pycnoporus cinnabarinus: a basidiomycete model with a versatile arsenal for lignocellulosic biomass breakdown.</title>
        <authorList>
            <person name="Levasseur A."/>
            <person name="Lomascolo A."/>
            <person name="Ruiz-Duenas F.J."/>
            <person name="Uzan E."/>
            <person name="Piumi F."/>
            <person name="Kues U."/>
            <person name="Ram A.F.J."/>
            <person name="Murat C."/>
            <person name="Haon M."/>
            <person name="Benoit I."/>
            <person name="Arfi Y."/>
            <person name="Chevret D."/>
            <person name="Drula E."/>
            <person name="Kwon M.J."/>
            <person name="Gouret P."/>
            <person name="Lesage-Meessen L."/>
            <person name="Lombard V."/>
            <person name="Mariette J."/>
            <person name="Noirot C."/>
            <person name="Park J."/>
            <person name="Patyshakuliyeva A."/>
            <person name="Wieneger R.A.B."/>
            <person name="Wosten H.A.B."/>
            <person name="Martin F."/>
            <person name="Coutinho P.M."/>
            <person name="de Vries R."/>
            <person name="Martinez A.T."/>
            <person name="Klopp C."/>
            <person name="Pontarotti P."/>
            <person name="Henrissat B."/>
            <person name="Record E."/>
        </authorList>
    </citation>
    <scope>NUCLEOTIDE SEQUENCE [LARGE SCALE GENOMIC DNA]</scope>
    <source>
        <strain evidence="8">BRFM137</strain>
    </source>
</reference>
<organism evidence="8 9">
    <name type="scientific">Pycnoporus cinnabarinus</name>
    <name type="common">Cinnabar-red polypore</name>
    <name type="synonym">Trametes cinnabarina</name>
    <dbReference type="NCBI Taxonomy" id="5643"/>
    <lineage>
        <taxon>Eukaryota</taxon>
        <taxon>Fungi</taxon>
        <taxon>Dikarya</taxon>
        <taxon>Basidiomycota</taxon>
        <taxon>Agaricomycotina</taxon>
        <taxon>Agaricomycetes</taxon>
        <taxon>Polyporales</taxon>
        <taxon>Polyporaceae</taxon>
        <taxon>Trametes</taxon>
    </lineage>
</organism>
<feature type="compositionally biased region" description="Low complexity" evidence="5">
    <location>
        <begin position="350"/>
        <end position="361"/>
    </location>
</feature>
<evidence type="ECO:0000313" key="8">
    <source>
        <dbReference type="EMBL" id="CDO74713.1"/>
    </source>
</evidence>
<keyword evidence="9" id="KW-1185">Reference proteome</keyword>
<dbReference type="InterPro" id="IPR025256">
    <property type="entry name" value="TM7S3/TM198-like_dom"/>
</dbReference>
<dbReference type="AlphaFoldDB" id="A0A060SQI9"/>
<feature type="domain" description="TM7S3/TM198-like" evidence="7">
    <location>
        <begin position="100"/>
        <end position="300"/>
    </location>
</feature>
<keyword evidence="2 6" id="KW-0812">Transmembrane</keyword>
<keyword evidence="4 6" id="KW-0472">Membrane</keyword>
<feature type="transmembrane region" description="Helical" evidence="6">
    <location>
        <begin position="12"/>
        <end position="29"/>
    </location>
</feature>
<evidence type="ECO:0000256" key="4">
    <source>
        <dbReference type="ARBA" id="ARBA00023136"/>
    </source>
</evidence>
<evidence type="ECO:0000259" key="7">
    <source>
        <dbReference type="Pfam" id="PF13886"/>
    </source>
</evidence>
<dbReference type="OrthoDB" id="3359595at2759"/>
<dbReference type="HOGENOM" id="CLU_060789_0_0_1"/>
<proteinExistence type="predicted"/>
<feature type="transmembrane region" description="Helical" evidence="6">
    <location>
        <begin position="282"/>
        <end position="301"/>
    </location>
</feature>
<evidence type="ECO:0000256" key="6">
    <source>
        <dbReference type="SAM" id="Phobius"/>
    </source>
</evidence>
<protein>
    <recommendedName>
        <fullName evidence="7">TM7S3/TM198-like domain-containing protein</fullName>
    </recommendedName>
</protein>
<feature type="transmembrane region" description="Helical" evidence="6">
    <location>
        <begin position="175"/>
        <end position="193"/>
    </location>
</feature>
<comment type="caution">
    <text evidence="8">The sequence shown here is derived from an EMBL/GenBank/DDBJ whole genome shotgun (WGS) entry which is preliminary data.</text>
</comment>
<feature type="transmembrane region" description="Helical" evidence="6">
    <location>
        <begin position="124"/>
        <end position="143"/>
    </location>
</feature>
<accession>A0A060SQI9</accession>
<evidence type="ECO:0000256" key="2">
    <source>
        <dbReference type="ARBA" id="ARBA00022692"/>
    </source>
</evidence>
<name>A0A060SQI9_PYCCI</name>
<evidence type="ECO:0000313" key="9">
    <source>
        <dbReference type="Proteomes" id="UP000029665"/>
    </source>
</evidence>
<dbReference type="GO" id="GO:0016020">
    <property type="term" value="C:membrane"/>
    <property type="evidence" value="ECO:0007669"/>
    <property type="project" value="UniProtKB-SubCell"/>
</dbReference>
<dbReference type="Pfam" id="PF13886">
    <property type="entry name" value="TM7S3_TM198"/>
    <property type="match status" value="1"/>
</dbReference>
<sequence>MAVPSRQNNPVLFRLFTVLSYLLVFFSLASNVSSLPTAPAASIVFPEARYWKRVDPVVVTSEDGANVTVIDPSTNQEIPQGSATDGGGVDFSVTAIVWLAFVFAVGAPIALAGIRLWRATTGASIGLALTVCVWVAFVNSISAGGLSDLVITVISLSAFALGFMIGVFSIGRMAGILLLGVLGGFSIGVRLILLRPGLLIPRYVANWFGLAVFMIIGLGAILYRQRFGLVSSCAAVGSFLVALGIDLILNKQSGMAAGLRFLFDRNSSHFLEVVHQGYHPPVITQILLGVSIGAIPILAFAQHKIFSAPFRPLSTVTDSDSASLVEEAVALNDDKVVEKSNDTRTATPGSESLLSSRFSSS</sequence>
<feature type="transmembrane region" description="Helical" evidence="6">
    <location>
        <begin position="205"/>
        <end position="222"/>
    </location>
</feature>
<feature type="transmembrane region" description="Helical" evidence="6">
    <location>
        <begin position="95"/>
        <end position="117"/>
    </location>
</feature>
<comment type="subcellular location">
    <subcellularLocation>
        <location evidence="1">Membrane</location>
        <topology evidence="1">Multi-pass membrane protein</topology>
    </subcellularLocation>
</comment>
<dbReference type="EMBL" id="CCBP010000208">
    <property type="protein sequence ID" value="CDO74713.1"/>
    <property type="molecule type" value="Genomic_DNA"/>
</dbReference>
<feature type="transmembrane region" description="Helical" evidence="6">
    <location>
        <begin position="149"/>
        <end position="168"/>
    </location>
</feature>
<evidence type="ECO:0000256" key="1">
    <source>
        <dbReference type="ARBA" id="ARBA00004141"/>
    </source>
</evidence>
<keyword evidence="3 6" id="KW-1133">Transmembrane helix</keyword>